<feature type="transmembrane region" description="Helical" evidence="8">
    <location>
        <begin position="582"/>
        <end position="609"/>
    </location>
</feature>
<keyword evidence="3" id="KW-0813">Transport</keyword>
<keyword evidence="6 8" id="KW-1133">Transmembrane helix</keyword>
<dbReference type="EMBL" id="LFBU01000001">
    <property type="protein sequence ID" value="KMQ75129.1"/>
    <property type="molecule type" value="Genomic_DNA"/>
</dbReference>
<dbReference type="CDD" id="cd06550">
    <property type="entry name" value="TM_ABC_iron-siderophores_like"/>
    <property type="match status" value="2"/>
</dbReference>
<dbReference type="GO" id="GO:0005886">
    <property type="term" value="C:plasma membrane"/>
    <property type="evidence" value="ECO:0007669"/>
    <property type="project" value="UniProtKB-SubCell"/>
</dbReference>
<feature type="transmembrane region" description="Helical" evidence="8">
    <location>
        <begin position="155"/>
        <end position="178"/>
    </location>
</feature>
<feature type="transmembrane region" description="Helical" evidence="8">
    <location>
        <begin position="654"/>
        <end position="671"/>
    </location>
</feature>
<dbReference type="SUPFAM" id="SSF81345">
    <property type="entry name" value="ABC transporter involved in vitamin B12 uptake, BtuC"/>
    <property type="match status" value="2"/>
</dbReference>
<dbReference type="Pfam" id="PF01032">
    <property type="entry name" value="FecCD"/>
    <property type="match status" value="2"/>
</dbReference>
<name>A0A0J7JB44_9GAMM</name>
<dbReference type="InterPro" id="IPR000522">
    <property type="entry name" value="ABC_transptr_permease_BtuC"/>
</dbReference>
<protein>
    <submittedName>
        <fullName evidence="9">ABC-type Fe3+-siderophore transport system, permease component</fullName>
    </submittedName>
</protein>
<feature type="transmembrane region" description="Helical" evidence="8">
    <location>
        <begin position="101"/>
        <end position="124"/>
    </location>
</feature>
<feature type="transmembrane region" description="Helical" evidence="8">
    <location>
        <begin position="130"/>
        <end position="148"/>
    </location>
</feature>
<feature type="transmembrane region" description="Helical" evidence="8">
    <location>
        <begin position="464"/>
        <end position="483"/>
    </location>
</feature>
<evidence type="ECO:0000256" key="7">
    <source>
        <dbReference type="ARBA" id="ARBA00023136"/>
    </source>
</evidence>
<feature type="transmembrane region" description="Helical" evidence="8">
    <location>
        <begin position="205"/>
        <end position="223"/>
    </location>
</feature>
<dbReference type="OrthoDB" id="9811721at2"/>
<feature type="transmembrane region" description="Helical" evidence="8">
    <location>
        <begin position="539"/>
        <end position="561"/>
    </location>
</feature>
<feature type="transmembrane region" description="Helical" evidence="8">
    <location>
        <begin position="235"/>
        <end position="256"/>
    </location>
</feature>
<comment type="caution">
    <text evidence="9">The sequence shown here is derived from an EMBL/GenBank/DDBJ whole genome shotgun (WGS) entry which is preliminary data.</text>
</comment>
<dbReference type="STRING" id="1658765.Msub_11328"/>
<sequence length="676" mass="70224">MYAESAPVNARQPALPARLPVAAALLWFGALIASAAPWFGELDPVALITSFWAFDAEDYASVLAHYSWAPRVAMAMLIGCGLGLAGAVTQQILGNPLASPTTLGVEAGGQFGITVTTLFFPGLLAFSPDLAAVAGGLLAIGLVLALTWRLGFSPVTVILAGLVITFFLGAMNMAFLLLKGEWLGNLFIWGAGSLVQNNWHPFVELWPRVTVLGGLMLLLMRPLQVLQLGQTSASALGAKVGLIRMLALLLVVLMTATVVSRVGVVAFVGLAAPVLARLLGARTLAARLLWSSLLGGGLLLLADTLAHWASTWGDGSLVPTGTTTALIGGPIILLALQGFKNTHHMPGQEANPGAFLPERRPMMTRVGVLALLVVITTVVSMGWSPGLEGWNWTGMSHWDDAWVWRGPRLLAAVLAGMALGLAGTLIQRMTGNAMASPEMLGISGGAAVVMVLIVLSGADIGRAGQLGGATLGAAAALGLLILLARKHNFAGNQLLLGGLALYVFMDAGLRLVMASGGAVASQLLNWMYGSTWLVSENEALALLALILLIAATLLMVVRPLTILPLGETSARALGLPVARMRLALLLLAALLTASATVVIGPLSFVGLIAPHLARVLGQHTVGRQLIVAALAGGLLLGLADYLSRIVIYPNQLPAGLLAALVGGVYFLWGLSRHGRA</sequence>
<dbReference type="PATRIC" id="fig|1658765.3.peg.1318"/>
<evidence type="ECO:0000256" key="4">
    <source>
        <dbReference type="ARBA" id="ARBA00022475"/>
    </source>
</evidence>
<feature type="transmembrane region" description="Helical" evidence="8">
    <location>
        <begin position="621"/>
        <end position="642"/>
    </location>
</feature>
<gene>
    <name evidence="9" type="ORF">Msub_11328</name>
</gene>
<evidence type="ECO:0000256" key="2">
    <source>
        <dbReference type="ARBA" id="ARBA00007935"/>
    </source>
</evidence>
<feature type="transmembrane region" description="Helical" evidence="8">
    <location>
        <begin position="288"/>
        <end position="310"/>
    </location>
</feature>
<evidence type="ECO:0000256" key="8">
    <source>
        <dbReference type="SAM" id="Phobius"/>
    </source>
</evidence>
<evidence type="ECO:0000256" key="6">
    <source>
        <dbReference type="ARBA" id="ARBA00022989"/>
    </source>
</evidence>
<keyword evidence="7 8" id="KW-0472">Membrane</keyword>
<keyword evidence="5 8" id="KW-0812">Transmembrane</keyword>
<evidence type="ECO:0000313" key="9">
    <source>
        <dbReference type="EMBL" id="KMQ75129.1"/>
    </source>
</evidence>
<feature type="transmembrane region" description="Helical" evidence="8">
    <location>
        <begin position="366"/>
        <end position="386"/>
    </location>
</feature>
<dbReference type="PANTHER" id="PTHR30472:SF37">
    <property type="entry name" value="FE(3+) DICITRATE TRANSPORT SYSTEM PERMEASE PROTEIN FECD-RELATED"/>
    <property type="match status" value="1"/>
</dbReference>
<evidence type="ECO:0000256" key="1">
    <source>
        <dbReference type="ARBA" id="ARBA00004651"/>
    </source>
</evidence>
<dbReference type="NCBIfam" id="NF007866">
    <property type="entry name" value="PRK10577.1-2"/>
    <property type="match status" value="1"/>
</dbReference>
<feature type="transmembrane region" description="Helical" evidence="8">
    <location>
        <begin position="21"/>
        <end position="40"/>
    </location>
</feature>
<evidence type="ECO:0000256" key="5">
    <source>
        <dbReference type="ARBA" id="ARBA00022692"/>
    </source>
</evidence>
<dbReference type="Gene3D" id="1.10.3470.10">
    <property type="entry name" value="ABC transporter involved in vitamin B12 uptake, BtuC"/>
    <property type="match status" value="2"/>
</dbReference>
<comment type="subcellular location">
    <subcellularLocation>
        <location evidence="1">Cell membrane</location>
        <topology evidence="1">Multi-pass membrane protein</topology>
    </subcellularLocation>
</comment>
<keyword evidence="10" id="KW-1185">Reference proteome</keyword>
<feature type="transmembrane region" description="Helical" evidence="8">
    <location>
        <begin position="495"/>
        <end position="519"/>
    </location>
</feature>
<feature type="transmembrane region" description="Helical" evidence="8">
    <location>
        <begin position="68"/>
        <end position="89"/>
    </location>
</feature>
<dbReference type="AlphaFoldDB" id="A0A0J7JB44"/>
<dbReference type="InterPro" id="IPR037294">
    <property type="entry name" value="ABC_BtuC-like"/>
</dbReference>
<feature type="transmembrane region" description="Helical" evidence="8">
    <location>
        <begin position="316"/>
        <end position="336"/>
    </location>
</feature>
<feature type="transmembrane region" description="Helical" evidence="8">
    <location>
        <begin position="262"/>
        <end position="281"/>
    </location>
</feature>
<organism evidence="9 10">
    <name type="scientific">Marinobacter subterrani</name>
    <dbReference type="NCBI Taxonomy" id="1658765"/>
    <lineage>
        <taxon>Bacteria</taxon>
        <taxon>Pseudomonadati</taxon>
        <taxon>Pseudomonadota</taxon>
        <taxon>Gammaproteobacteria</taxon>
        <taxon>Pseudomonadales</taxon>
        <taxon>Marinobacteraceae</taxon>
        <taxon>Marinobacter</taxon>
    </lineage>
</organism>
<evidence type="ECO:0000313" key="10">
    <source>
        <dbReference type="Proteomes" id="UP000036102"/>
    </source>
</evidence>
<accession>A0A0J7JB44</accession>
<dbReference type="Proteomes" id="UP000036102">
    <property type="component" value="Unassembled WGS sequence"/>
</dbReference>
<proteinExistence type="inferred from homology"/>
<evidence type="ECO:0000256" key="3">
    <source>
        <dbReference type="ARBA" id="ARBA00022448"/>
    </source>
</evidence>
<dbReference type="RefSeq" id="WP_048495264.1">
    <property type="nucleotide sequence ID" value="NZ_LFBU01000001.1"/>
</dbReference>
<keyword evidence="4" id="KW-1003">Cell membrane</keyword>
<reference evidence="9 10" key="1">
    <citation type="submission" date="2015-06" db="EMBL/GenBank/DDBJ databases">
        <title>Marinobacter subterrani, a genetically tractable neutrophilic iron-oxidizing strain isolated from the Soudan Iron Mine.</title>
        <authorList>
            <person name="Bonis B.M."/>
            <person name="Gralnick J.A."/>
        </authorList>
    </citation>
    <scope>NUCLEOTIDE SEQUENCE [LARGE SCALE GENOMIC DNA]</scope>
    <source>
        <strain evidence="9 10">JG233</strain>
    </source>
</reference>
<dbReference type="GO" id="GO:0033214">
    <property type="term" value="P:siderophore-iron import into cell"/>
    <property type="evidence" value="ECO:0007669"/>
    <property type="project" value="TreeGrafter"/>
</dbReference>
<feature type="transmembrane region" description="Helical" evidence="8">
    <location>
        <begin position="439"/>
        <end position="458"/>
    </location>
</feature>
<comment type="similarity">
    <text evidence="2">Belongs to the binding-protein-dependent transport system permease family. FecCD subfamily.</text>
</comment>
<dbReference type="PANTHER" id="PTHR30472">
    <property type="entry name" value="FERRIC ENTEROBACTIN TRANSPORT SYSTEM PERMEASE PROTEIN"/>
    <property type="match status" value="1"/>
</dbReference>
<feature type="transmembrane region" description="Helical" evidence="8">
    <location>
        <begin position="406"/>
        <end position="427"/>
    </location>
</feature>
<dbReference type="GO" id="GO:0022857">
    <property type="term" value="F:transmembrane transporter activity"/>
    <property type="evidence" value="ECO:0007669"/>
    <property type="project" value="InterPro"/>
</dbReference>